<reference evidence="1 2" key="1">
    <citation type="submission" date="2015-10" db="EMBL/GenBank/DDBJ databases">
        <title>Genome sequencing and analysis of members of genus Stenotrophomonas.</title>
        <authorList>
            <person name="Patil P.P."/>
            <person name="Midha S."/>
            <person name="Patil P.B."/>
        </authorList>
    </citation>
    <scope>NUCLEOTIDE SEQUENCE [LARGE SCALE GENOMIC DNA]</scope>
    <source>
        <strain evidence="1 2">JCM 16536</strain>
    </source>
</reference>
<comment type="caution">
    <text evidence="1">The sequence shown here is derived from an EMBL/GenBank/DDBJ whole genome shotgun (WGS) entry which is preliminary data.</text>
</comment>
<dbReference type="EMBL" id="LLXU01000120">
    <property type="protein sequence ID" value="KRG38422.1"/>
    <property type="molecule type" value="Genomic_DNA"/>
</dbReference>
<keyword evidence="2" id="KW-1185">Reference proteome</keyword>
<dbReference type="Proteomes" id="UP000051802">
    <property type="component" value="Unassembled WGS sequence"/>
</dbReference>
<evidence type="ECO:0000313" key="2">
    <source>
        <dbReference type="Proteomes" id="UP000051802"/>
    </source>
</evidence>
<dbReference type="PROSITE" id="PS51257">
    <property type="entry name" value="PROKAR_LIPOPROTEIN"/>
    <property type="match status" value="1"/>
</dbReference>
<organism evidence="1 2">
    <name type="scientific">Stenotrophomonas panacihumi</name>
    <dbReference type="NCBI Taxonomy" id="676599"/>
    <lineage>
        <taxon>Bacteria</taxon>
        <taxon>Pseudomonadati</taxon>
        <taxon>Pseudomonadota</taxon>
        <taxon>Gammaproteobacteria</taxon>
        <taxon>Lysobacterales</taxon>
        <taxon>Lysobacteraceae</taxon>
        <taxon>Stenotrophomonas</taxon>
    </lineage>
</organism>
<sequence>MRVLSKQDIAAVAGGKLECSVGIPSGVSCKGSPGDFRNAGMRLWALSATNPVSGPGIVMRIYRRLS</sequence>
<evidence type="ECO:0000313" key="1">
    <source>
        <dbReference type="EMBL" id="KRG38422.1"/>
    </source>
</evidence>
<protein>
    <submittedName>
        <fullName evidence="1">Uncharacterized protein</fullName>
    </submittedName>
</protein>
<gene>
    <name evidence="1" type="ORF">ARC20_01830</name>
</gene>
<accession>A0A0Q9ZZQ6</accession>
<dbReference type="RefSeq" id="WP_057648642.1">
    <property type="nucleotide sequence ID" value="NZ_LLXU01000120.1"/>
</dbReference>
<dbReference type="AlphaFoldDB" id="A0A0Q9ZZQ6"/>
<name>A0A0Q9ZZQ6_9GAMM</name>
<proteinExistence type="predicted"/>